<dbReference type="InterPro" id="IPR037523">
    <property type="entry name" value="VOC_core"/>
</dbReference>
<dbReference type="AlphaFoldDB" id="A0A918PF73"/>
<dbReference type="Proteomes" id="UP000648075">
    <property type="component" value="Unassembled WGS sequence"/>
</dbReference>
<protein>
    <recommendedName>
        <fullName evidence="2">VOC domain-containing protein</fullName>
    </recommendedName>
</protein>
<dbReference type="PROSITE" id="PS51819">
    <property type="entry name" value="VOC"/>
    <property type="match status" value="1"/>
</dbReference>
<proteinExistence type="predicted"/>
<dbReference type="GO" id="GO:0046872">
    <property type="term" value="F:metal ion binding"/>
    <property type="evidence" value="ECO:0007669"/>
    <property type="project" value="UniProtKB-KW"/>
</dbReference>
<dbReference type="RefSeq" id="WP_189621093.1">
    <property type="nucleotide sequence ID" value="NZ_BMZA01000006.1"/>
</dbReference>
<dbReference type="InterPro" id="IPR004360">
    <property type="entry name" value="Glyas_Fos-R_dOase_dom"/>
</dbReference>
<dbReference type="InterPro" id="IPR051785">
    <property type="entry name" value="MMCE/EMCE_epimerase"/>
</dbReference>
<organism evidence="3 4">
    <name type="scientific">Novosphingobium colocasiae</name>
    <dbReference type="NCBI Taxonomy" id="1256513"/>
    <lineage>
        <taxon>Bacteria</taxon>
        <taxon>Pseudomonadati</taxon>
        <taxon>Pseudomonadota</taxon>
        <taxon>Alphaproteobacteria</taxon>
        <taxon>Sphingomonadales</taxon>
        <taxon>Sphingomonadaceae</taxon>
        <taxon>Novosphingobium</taxon>
    </lineage>
</organism>
<dbReference type="Pfam" id="PF00903">
    <property type="entry name" value="Glyoxalase"/>
    <property type="match status" value="1"/>
</dbReference>
<comment type="caution">
    <text evidence="3">The sequence shown here is derived from an EMBL/GenBank/DDBJ whole genome shotgun (WGS) entry which is preliminary data.</text>
</comment>
<sequence>MPAVFHHTNIVSHDPDRLARFYIDVFGCEREGPERHLSGDWIERGTGLAGATITGVMLRLPGFGQTAPRLEIFRVAGAEAAAPAQVTRPGLMHLCFEVDDAQETLDRILAAGGRVLGEIVDSGEVPGVGRADFVYARDPDDNIVELIAWNRIAPPS</sequence>
<reference evidence="3" key="2">
    <citation type="submission" date="2020-09" db="EMBL/GenBank/DDBJ databases">
        <authorList>
            <person name="Sun Q."/>
            <person name="Kim S."/>
        </authorList>
    </citation>
    <scope>NUCLEOTIDE SEQUENCE</scope>
    <source>
        <strain evidence="3">KCTC 32255</strain>
    </source>
</reference>
<dbReference type="EMBL" id="BMZA01000006">
    <property type="protein sequence ID" value="GGZ05327.1"/>
    <property type="molecule type" value="Genomic_DNA"/>
</dbReference>
<gene>
    <name evidence="3" type="ORF">GCM10011614_20350</name>
</gene>
<evidence type="ECO:0000313" key="4">
    <source>
        <dbReference type="Proteomes" id="UP000648075"/>
    </source>
</evidence>
<dbReference type="InterPro" id="IPR029068">
    <property type="entry name" value="Glyas_Bleomycin-R_OHBP_Dase"/>
</dbReference>
<keyword evidence="4" id="KW-1185">Reference proteome</keyword>
<dbReference type="PANTHER" id="PTHR43048">
    <property type="entry name" value="METHYLMALONYL-COA EPIMERASE"/>
    <property type="match status" value="1"/>
</dbReference>
<keyword evidence="1" id="KW-0479">Metal-binding</keyword>
<dbReference type="Gene3D" id="3.10.180.10">
    <property type="entry name" value="2,3-Dihydroxybiphenyl 1,2-Dioxygenase, domain 1"/>
    <property type="match status" value="1"/>
</dbReference>
<dbReference type="PANTHER" id="PTHR43048:SF5">
    <property type="entry name" value="BLR5325 PROTEIN"/>
    <property type="match status" value="1"/>
</dbReference>
<evidence type="ECO:0000259" key="2">
    <source>
        <dbReference type="PROSITE" id="PS51819"/>
    </source>
</evidence>
<reference evidence="3" key="1">
    <citation type="journal article" date="2014" name="Int. J. Syst. Evol. Microbiol.">
        <title>Complete genome sequence of Corynebacterium casei LMG S-19264T (=DSM 44701T), isolated from a smear-ripened cheese.</title>
        <authorList>
            <consortium name="US DOE Joint Genome Institute (JGI-PGF)"/>
            <person name="Walter F."/>
            <person name="Albersmeier A."/>
            <person name="Kalinowski J."/>
            <person name="Ruckert C."/>
        </authorList>
    </citation>
    <scope>NUCLEOTIDE SEQUENCE</scope>
    <source>
        <strain evidence="3">KCTC 32255</strain>
    </source>
</reference>
<name>A0A918PF73_9SPHN</name>
<feature type="domain" description="VOC" evidence="2">
    <location>
        <begin position="4"/>
        <end position="149"/>
    </location>
</feature>
<dbReference type="SUPFAM" id="SSF54593">
    <property type="entry name" value="Glyoxalase/Bleomycin resistance protein/Dihydroxybiphenyl dioxygenase"/>
    <property type="match status" value="1"/>
</dbReference>
<dbReference type="GO" id="GO:0004493">
    <property type="term" value="F:methylmalonyl-CoA epimerase activity"/>
    <property type="evidence" value="ECO:0007669"/>
    <property type="project" value="TreeGrafter"/>
</dbReference>
<dbReference type="GO" id="GO:0046491">
    <property type="term" value="P:L-methylmalonyl-CoA metabolic process"/>
    <property type="evidence" value="ECO:0007669"/>
    <property type="project" value="TreeGrafter"/>
</dbReference>
<evidence type="ECO:0000256" key="1">
    <source>
        <dbReference type="ARBA" id="ARBA00022723"/>
    </source>
</evidence>
<accession>A0A918PF73</accession>
<evidence type="ECO:0000313" key="3">
    <source>
        <dbReference type="EMBL" id="GGZ05327.1"/>
    </source>
</evidence>